<dbReference type="PANTHER" id="PTHR45138:SF9">
    <property type="entry name" value="DIGUANYLATE CYCLASE DGCM-RELATED"/>
    <property type="match status" value="1"/>
</dbReference>
<dbReference type="Gene3D" id="3.30.70.270">
    <property type="match status" value="1"/>
</dbReference>
<comment type="caution">
    <text evidence="6">The sequence shown here is derived from an EMBL/GenBank/DDBJ whole genome shotgun (WGS) entry which is preliminary data.</text>
</comment>
<dbReference type="NCBIfam" id="TIGR00254">
    <property type="entry name" value="GGDEF"/>
    <property type="match status" value="1"/>
</dbReference>
<dbReference type="Proteomes" id="UP000789803">
    <property type="component" value="Unassembled WGS sequence"/>
</dbReference>
<dbReference type="EMBL" id="CAJHOF010000002">
    <property type="protein sequence ID" value="CAD7287458.1"/>
    <property type="molecule type" value="Genomic_DNA"/>
</dbReference>
<dbReference type="InterPro" id="IPR001789">
    <property type="entry name" value="Sig_transdc_resp-reg_receiver"/>
</dbReference>
<dbReference type="Pfam" id="PF00072">
    <property type="entry name" value="Response_reg"/>
    <property type="match status" value="2"/>
</dbReference>
<evidence type="ECO:0000256" key="2">
    <source>
        <dbReference type="ARBA" id="ARBA00034247"/>
    </source>
</evidence>
<evidence type="ECO:0000313" key="6">
    <source>
        <dbReference type="EMBL" id="CAD7287458.1"/>
    </source>
</evidence>
<name>A0ABN7K4K0_9BACT</name>
<feature type="domain" description="GGDEF" evidence="5">
    <location>
        <begin position="287"/>
        <end position="419"/>
    </location>
</feature>
<dbReference type="InterPro" id="IPR011006">
    <property type="entry name" value="CheY-like_superfamily"/>
</dbReference>
<evidence type="ECO:0000259" key="4">
    <source>
        <dbReference type="PROSITE" id="PS50110"/>
    </source>
</evidence>
<evidence type="ECO:0000259" key="5">
    <source>
        <dbReference type="PROSITE" id="PS50887"/>
    </source>
</evidence>
<feature type="domain" description="Response regulatory" evidence="4">
    <location>
        <begin position="127"/>
        <end position="244"/>
    </location>
</feature>
<dbReference type="EC" id="2.7.7.65" evidence="1"/>
<evidence type="ECO:0000256" key="1">
    <source>
        <dbReference type="ARBA" id="ARBA00012528"/>
    </source>
</evidence>
<dbReference type="SMART" id="SM00267">
    <property type="entry name" value="GGDEF"/>
    <property type="match status" value="1"/>
</dbReference>
<gene>
    <name evidence="6" type="primary">pleD</name>
    <name evidence="6" type="ORF">LMG7974_00337</name>
</gene>
<dbReference type="RefSeq" id="WP_229932153.1">
    <property type="nucleotide sequence ID" value="NZ_CAJHOF010000002.1"/>
</dbReference>
<proteinExistence type="predicted"/>
<reference evidence="6 7" key="1">
    <citation type="submission" date="2020-11" db="EMBL/GenBank/DDBJ databases">
        <authorList>
            <person name="Peeters C."/>
        </authorList>
    </citation>
    <scope>NUCLEOTIDE SEQUENCE [LARGE SCALE GENOMIC DNA]</scope>
    <source>
        <strain evidence="6 7">LMG 7974</strain>
    </source>
</reference>
<dbReference type="PANTHER" id="PTHR45138">
    <property type="entry name" value="REGULATORY COMPONENTS OF SENSORY TRANSDUCTION SYSTEM"/>
    <property type="match status" value="1"/>
</dbReference>
<dbReference type="Gene3D" id="3.40.50.2300">
    <property type="match status" value="2"/>
</dbReference>
<evidence type="ECO:0000313" key="7">
    <source>
        <dbReference type="Proteomes" id="UP000789803"/>
    </source>
</evidence>
<feature type="modified residue" description="4-aspartylphosphate" evidence="3">
    <location>
        <position position="56"/>
    </location>
</feature>
<keyword evidence="7" id="KW-1185">Reference proteome</keyword>
<feature type="modified residue" description="4-aspartylphosphate" evidence="3">
    <location>
        <position position="177"/>
    </location>
</feature>
<keyword evidence="3" id="KW-0597">Phosphoprotein</keyword>
<dbReference type="SMART" id="SM00448">
    <property type="entry name" value="REC"/>
    <property type="match status" value="2"/>
</dbReference>
<sequence length="419" mass="47444">MDKILIVDDNKALSKLLAKKMEKEVLDMQADVAYTYAEARSLIDGSKDKYFLAVLDLNLPDAPNGEIVDYAISKGIGVIVLTGSIDKATKEQFTQKDIIDYVYKGNVNEVNYIFSMINRLSKNRQYKVMVVEDSTPVRNSIKKILQNLQFQVFAAAHGEEAMNYFYDNPDMKLILTDYNMPVKNGLELLHEVREHADKNRLGVIAMTSPNADVGTAMFLKHGANDFIAKPFEREEIVCRVNNTIDAIENIEKIGNFANCDFLTGAYNRRYFFDNMQEYCEKIQDSDENFALAMLDIDHFKSVNDTYGHDGGDCVLKFLSSKLTQSVKNYDIVSRFGGEEFCIVLKDVIKEDAVRFFVNLRAAIAESVVSIKGENVKITVSIGVAFYDREYSIKEIIDIADEALYQAKENGRNRVEIANV</sequence>
<feature type="domain" description="Response regulatory" evidence="4">
    <location>
        <begin position="3"/>
        <end position="119"/>
    </location>
</feature>
<comment type="catalytic activity">
    <reaction evidence="2">
        <text>2 GTP = 3',3'-c-di-GMP + 2 diphosphate</text>
        <dbReference type="Rhea" id="RHEA:24898"/>
        <dbReference type="ChEBI" id="CHEBI:33019"/>
        <dbReference type="ChEBI" id="CHEBI:37565"/>
        <dbReference type="ChEBI" id="CHEBI:58805"/>
        <dbReference type="EC" id="2.7.7.65"/>
    </reaction>
</comment>
<dbReference type="SUPFAM" id="SSF52172">
    <property type="entry name" value="CheY-like"/>
    <property type="match status" value="2"/>
</dbReference>
<evidence type="ECO:0000256" key="3">
    <source>
        <dbReference type="PROSITE-ProRule" id="PRU00169"/>
    </source>
</evidence>
<dbReference type="InterPro" id="IPR029787">
    <property type="entry name" value="Nucleotide_cyclase"/>
</dbReference>
<dbReference type="Pfam" id="PF00990">
    <property type="entry name" value="GGDEF"/>
    <property type="match status" value="1"/>
</dbReference>
<dbReference type="InterPro" id="IPR000160">
    <property type="entry name" value="GGDEF_dom"/>
</dbReference>
<dbReference type="PROSITE" id="PS50887">
    <property type="entry name" value="GGDEF"/>
    <property type="match status" value="1"/>
</dbReference>
<dbReference type="SUPFAM" id="SSF55073">
    <property type="entry name" value="Nucleotide cyclase"/>
    <property type="match status" value="1"/>
</dbReference>
<organism evidence="6 7">
    <name type="scientific">Campylobacter majalis</name>
    <dbReference type="NCBI Taxonomy" id="2790656"/>
    <lineage>
        <taxon>Bacteria</taxon>
        <taxon>Pseudomonadati</taxon>
        <taxon>Campylobacterota</taxon>
        <taxon>Epsilonproteobacteria</taxon>
        <taxon>Campylobacterales</taxon>
        <taxon>Campylobacteraceae</taxon>
        <taxon>Campylobacter</taxon>
    </lineage>
</organism>
<accession>A0ABN7K4K0</accession>
<dbReference type="InterPro" id="IPR050469">
    <property type="entry name" value="Diguanylate_Cyclase"/>
</dbReference>
<dbReference type="InterPro" id="IPR043128">
    <property type="entry name" value="Rev_trsase/Diguanyl_cyclase"/>
</dbReference>
<dbReference type="CDD" id="cd01949">
    <property type="entry name" value="GGDEF"/>
    <property type="match status" value="1"/>
</dbReference>
<protein>
    <recommendedName>
        <fullName evidence="1">diguanylate cyclase</fullName>
        <ecNumber evidence="1">2.7.7.65</ecNumber>
    </recommendedName>
</protein>
<dbReference type="PROSITE" id="PS50110">
    <property type="entry name" value="RESPONSE_REGULATORY"/>
    <property type="match status" value="2"/>
</dbReference>